<name>A0A9P5MML2_9AGAM</name>
<dbReference type="GO" id="GO:0035556">
    <property type="term" value="P:intracellular signal transduction"/>
    <property type="evidence" value="ECO:0007669"/>
    <property type="project" value="TreeGrafter"/>
</dbReference>
<dbReference type="OrthoDB" id="5987198at2759"/>
<dbReference type="EMBL" id="WHVB01000023">
    <property type="protein sequence ID" value="KAF8471397.1"/>
    <property type="molecule type" value="Genomic_DNA"/>
</dbReference>
<evidence type="ECO:0000256" key="2">
    <source>
        <dbReference type="ARBA" id="ARBA00022840"/>
    </source>
</evidence>
<dbReference type="GO" id="GO:0004674">
    <property type="term" value="F:protein serine/threonine kinase activity"/>
    <property type="evidence" value="ECO:0007669"/>
    <property type="project" value="TreeGrafter"/>
</dbReference>
<evidence type="ECO:0000256" key="1">
    <source>
        <dbReference type="ARBA" id="ARBA00022741"/>
    </source>
</evidence>
<dbReference type="InterPro" id="IPR011009">
    <property type="entry name" value="Kinase-like_dom_sf"/>
</dbReference>
<dbReference type="AlphaFoldDB" id="A0A9P5MML2"/>
<sequence length="360" mass="42220">MPGTRVTGSHRNREIGTLFDSELWWRDQYQAIEGQGYILRSRYHPNWRPSWKRSGKDFFTAEDGQPTLFPTAMDATRAWDGRQVMFKKISAGIELEISQYLSSPGLLRESHNHCVPLLEILELPDAPEQKLIVMPFLRPFDNPRFQTFGEFVSFFTQICDGLLFMHERNIAHRDCTANNIMLDPSGMYPKGFHPVQINRSRDFKGRATRFTRTWRPTRYYLIDFGLSRRYSSRNALDEPLRGGDKSAPEHRLGRLCNPFHTDIYYLGNLIRQRFLRVHNGFEFMVGLVEEMTNENPAERPTIEDVISRISRIRDSLSEFKLRSLIMSKKDPSLITTYRWSRQVVRTVEYIIWQKAAIPYA</sequence>
<dbReference type="InterPro" id="IPR000719">
    <property type="entry name" value="Prot_kinase_dom"/>
</dbReference>
<dbReference type="SUPFAM" id="SSF56112">
    <property type="entry name" value="Protein kinase-like (PK-like)"/>
    <property type="match status" value="1"/>
</dbReference>
<dbReference type="Pfam" id="PF07714">
    <property type="entry name" value="PK_Tyr_Ser-Thr"/>
    <property type="match status" value="1"/>
</dbReference>
<gene>
    <name evidence="4" type="ORF">DFH94DRAFT_769285</name>
</gene>
<protein>
    <submittedName>
        <fullName evidence="4">Kinase-like domain-containing protein</fullName>
    </submittedName>
</protein>
<dbReference type="Proteomes" id="UP000759537">
    <property type="component" value="Unassembled WGS sequence"/>
</dbReference>
<dbReference type="GO" id="GO:0005737">
    <property type="term" value="C:cytoplasm"/>
    <property type="evidence" value="ECO:0007669"/>
    <property type="project" value="TreeGrafter"/>
</dbReference>
<keyword evidence="1" id="KW-0547">Nucleotide-binding</keyword>
<keyword evidence="2" id="KW-0067">ATP-binding</keyword>
<dbReference type="SMART" id="SM00220">
    <property type="entry name" value="S_TKc"/>
    <property type="match status" value="1"/>
</dbReference>
<accession>A0A9P5MML2</accession>
<dbReference type="PROSITE" id="PS50011">
    <property type="entry name" value="PROTEIN_KINASE_DOM"/>
    <property type="match status" value="1"/>
</dbReference>
<evidence type="ECO:0000313" key="4">
    <source>
        <dbReference type="EMBL" id="KAF8471397.1"/>
    </source>
</evidence>
<organism evidence="4 5">
    <name type="scientific">Russula ochroleuca</name>
    <dbReference type="NCBI Taxonomy" id="152965"/>
    <lineage>
        <taxon>Eukaryota</taxon>
        <taxon>Fungi</taxon>
        <taxon>Dikarya</taxon>
        <taxon>Basidiomycota</taxon>
        <taxon>Agaricomycotina</taxon>
        <taxon>Agaricomycetes</taxon>
        <taxon>Russulales</taxon>
        <taxon>Russulaceae</taxon>
        <taxon>Russula</taxon>
    </lineage>
</organism>
<feature type="domain" description="Protein kinase" evidence="3">
    <location>
        <begin position="58"/>
        <end position="360"/>
    </location>
</feature>
<dbReference type="GO" id="GO:0005524">
    <property type="term" value="F:ATP binding"/>
    <property type="evidence" value="ECO:0007669"/>
    <property type="project" value="UniProtKB-KW"/>
</dbReference>
<dbReference type="PANTHER" id="PTHR24346:SF30">
    <property type="entry name" value="MATERNAL EMBRYONIC LEUCINE ZIPPER KINASE"/>
    <property type="match status" value="1"/>
</dbReference>
<reference evidence="4" key="1">
    <citation type="submission" date="2019-10" db="EMBL/GenBank/DDBJ databases">
        <authorList>
            <consortium name="DOE Joint Genome Institute"/>
            <person name="Kuo A."/>
            <person name="Miyauchi S."/>
            <person name="Kiss E."/>
            <person name="Drula E."/>
            <person name="Kohler A."/>
            <person name="Sanchez-Garcia M."/>
            <person name="Andreopoulos B."/>
            <person name="Barry K.W."/>
            <person name="Bonito G."/>
            <person name="Buee M."/>
            <person name="Carver A."/>
            <person name="Chen C."/>
            <person name="Cichocki N."/>
            <person name="Clum A."/>
            <person name="Culley D."/>
            <person name="Crous P.W."/>
            <person name="Fauchery L."/>
            <person name="Girlanda M."/>
            <person name="Hayes R."/>
            <person name="Keri Z."/>
            <person name="LaButti K."/>
            <person name="Lipzen A."/>
            <person name="Lombard V."/>
            <person name="Magnuson J."/>
            <person name="Maillard F."/>
            <person name="Morin E."/>
            <person name="Murat C."/>
            <person name="Nolan M."/>
            <person name="Ohm R."/>
            <person name="Pangilinan J."/>
            <person name="Pereira M."/>
            <person name="Perotto S."/>
            <person name="Peter M."/>
            <person name="Riley R."/>
            <person name="Sitrit Y."/>
            <person name="Stielow B."/>
            <person name="Szollosi G."/>
            <person name="Zifcakova L."/>
            <person name="Stursova M."/>
            <person name="Spatafora J.W."/>
            <person name="Tedersoo L."/>
            <person name="Vaario L.-M."/>
            <person name="Yamada A."/>
            <person name="Yan M."/>
            <person name="Wang P."/>
            <person name="Xu J."/>
            <person name="Bruns T."/>
            <person name="Baldrian P."/>
            <person name="Vilgalys R."/>
            <person name="Henrissat B."/>
            <person name="Grigoriev I.V."/>
            <person name="Hibbett D."/>
            <person name="Nagy L.G."/>
            <person name="Martin F.M."/>
        </authorList>
    </citation>
    <scope>NUCLEOTIDE SEQUENCE</scope>
    <source>
        <strain evidence="4">Prilba</strain>
    </source>
</reference>
<keyword evidence="4" id="KW-0808">Transferase</keyword>
<proteinExistence type="predicted"/>
<reference evidence="4" key="2">
    <citation type="journal article" date="2020" name="Nat. Commun.">
        <title>Large-scale genome sequencing of mycorrhizal fungi provides insights into the early evolution of symbiotic traits.</title>
        <authorList>
            <person name="Miyauchi S."/>
            <person name="Kiss E."/>
            <person name="Kuo A."/>
            <person name="Drula E."/>
            <person name="Kohler A."/>
            <person name="Sanchez-Garcia M."/>
            <person name="Morin E."/>
            <person name="Andreopoulos B."/>
            <person name="Barry K.W."/>
            <person name="Bonito G."/>
            <person name="Buee M."/>
            <person name="Carver A."/>
            <person name="Chen C."/>
            <person name="Cichocki N."/>
            <person name="Clum A."/>
            <person name="Culley D."/>
            <person name="Crous P.W."/>
            <person name="Fauchery L."/>
            <person name="Girlanda M."/>
            <person name="Hayes R.D."/>
            <person name="Keri Z."/>
            <person name="LaButti K."/>
            <person name="Lipzen A."/>
            <person name="Lombard V."/>
            <person name="Magnuson J."/>
            <person name="Maillard F."/>
            <person name="Murat C."/>
            <person name="Nolan M."/>
            <person name="Ohm R.A."/>
            <person name="Pangilinan J."/>
            <person name="Pereira M.F."/>
            <person name="Perotto S."/>
            <person name="Peter M."/>
            <person name="Pfister S."/>
            <person name="Riley R."/>
            <person name="Sitrit Y."/>
            <person name="Stielow J.B."/>
            <person name="Szollosi G."/>
            <person name="Zifcakova L."/>
            <person name="Stursova M."/>
            <person name="Spatafora J.W."/>
            <person name="Tedersoo L."/>
            <person name="Vaario L.M."/>
            <person name="Yamada A."/>
            <person name="Yan M."/>
            <person name="Wang P."/>
            <person name="Xu J."/>
            <person name="Bruns T."/>
            <person name="Baldrian P."/>
            <person name="Vilgalys R."/>
            <person name="Dunand C."/>
            <person name="Henrissat B."/>
            <person name="Grigoriev I.V."/>
            <person name="Hibbett D."/>
            <person name="Nagy L.G."/>
            <person name="Martin F.M."/>
        </authorList>
    </citation>
    <scope>NUCLEOTIDE SEQUENCE</scope>
    <source>
        <strain evidence="4">Prilba</strain>
    </source>
</reference>
<keyword evidence="4" id="KW-0418">Kinase</keyword>
<keyword evidence="5" id="KW-1185">Reference proteome</keyword>
<dbReference type="Gene3D" id="1.10.510.10">
    <property type="entry name" value="Transferase(Phosphotransferase) domain 1"/>
    <property type="match status" value="1"/>
</dbReference>
<evidence type="ECO:0000259" key="3">
    <source>
        <dbReference type="PROSITE" id="PS50011"/>
    </source>
</evidence>
<evidence type="ECO:0000313" key="5">
    <source>
        <dbReference type="Proteomes" id="UP000759537"/>
    </source>
</evidence>
<dbReference type="InterPro" id="IPR001245">
    <property type="entry name" value="Ser-Thr/Tyr_kinase_cat_dom"/>
</dbReference>
<dbReference type="PANTHER" id="PTHR24346">
    <property type="entry name" value="MAP/MICROTUBULE AFFINITY-REGULATING KINASE"/>
    <property type="match status" value="1"/>
</dbReference>
<comment type="caution">
    <text evidence="4">The sequence shown here is derived from an EMBL/GenBank/DDBJ whole genome shotgun (WGS) entry which is preliminary data.</text>
</comment>